<protein>
    <submittedName>
        <fullName evidence="1">Uncharacterized protein</fullName>
    </submittedName>
</protein>
<dbReference type="EMBL" id="CM031815">
    <property type="protein sequence ID" value="KAG6647314.1"/>
    <property type="molecule type" value="Genomic_DNA"/>
</dbReference>
<comment type="caution">
    <text evidence="1">The sequence shown here is derived from an EMBL/GenBank/DDBJ whole genome shotgun (WGS) entry which is preliminary data.</text>
</comment>
<name>A0A8T1PZS5_CARIL</name>
<accession>A0A8T1PZS5</accession>
<proteinExistence type="predicted"/>
<dbReference type="Proteomes" id="UP000811609">
    <property type="component" value="Chromosome 7"/>
</dbReference>
<organism evidence="1 2">
    <name type="scientific">Carya illinoinensis</name>
    <name type="common">Pecan</name>
    <dbReference type="NCBI Taxonomy" id="32201"/>
    <lineage>
        <taxon>Eukaryota</taxon>
        <taxon>Viridiplantae</taxon>
        <taxon>Streptophyta</taxon>
        <taxon>Embryophyta</taxon>
        <taxon>Tracheophyta</taxon>
        <taxon>Spermatophyta</taxon>
        <taxon>Magnoliopsida</taxon>
        <taxon>eudicotyledons</taxon>
        <taxon>Gunneridae</taxon>
        <taxon>Pentapetalae</taxon>
        <taxon>rosids</taxon>
        <taxon>fabids</taxon>
        <taxon>Fagales</taxon>
        <taxon>Juglandaceae</taxon>
        <taxon>Carya</taxon>
    </lineage>
</organism>
<sequence>MRAELCPLPFFSSSPISESATLNMNKLTQLDLVTKNQIIMLIKERFISGMRGIRKLEIKKPLFGNNSPPASARTMLTTCNSNALCPSATFIHVFMCCRSLRRTPGTRLATFGAFNTNLKYFRSEHKNLVESVTL</sequence>
<evidence type="ECO:0000313" key="2">
    <source>
        <dbReference type="Proteomes" id="UP000811609"/>
    </source>
</evidence>
<reference evidence="1" key="1">
    <citation type="submission" date="2020-12" db="EMBL/GenBank/DDBJ databases">
        <title>WGS assembly of Carya illinoinensis cv. Pawnee.</title>
        <authorList>
            <person name="Platts A."/>
            <person name="Shu S."/>
            <person name="Wright S."/>
            <person name="Barry K."/>
            <person name="Edger P."/>
            <person name="Pires J.C."/>
            <person name="Schmutz J."/>
        </authorList>
    </citation>
    <scope>NUCLEOTIDE SEQUENCE</scope>
    <source>
        <tissue evidence="1">Leaf</tissue>
    </source>
</reference>
<dbReference type="AlphaFoldDB" id="A0A8T1PZS5"/>
<gene>
    <name evidence="1" type="ORF">CIPAW_07G070700</name>
</gene>
<keyword evidence="2" id="KW-1185">Reference proteome</keyword>
<evidence type="ECO:0000313" key="1">
    <source>
        <dbReference type="EMBL" id="KAG6647314.1"/>
    </source>
</evidence>